<name>A0AAV6SJU5_SOLSE</name>
<feature type="transmembrane region" description="Helical" evidence="13">
    <location>
        <begin position="140"/>
        <end position="160"/>
    </location>
</feature>
<organism evidence="15 16">
    <name type="scientific">Solea senegalensis</name>
    <name type="common">Senegalese sole</name>
    <dbReference type="NCBI Taxonomy" id="28829"/>
    <lineage>
        <taxon>Eukaryota</taxon>
        <taxon>Metazoa</taxon>
        <taxon>Chordata</taxon>
        <taxon>Craniata</taxon>
        <taxon>Vertebrata</taxon>
        <taxon>Euteleostomi</taxon>
        <taxon>Actinopterygii</taxon>
        <taxon>Neopterygii</taxon>
        <taxon>Teleostei</taxon>
        <taxon>Neoteleostei</taxon>
        <taxon>Acanthomorphata</taxon>
        <taxon>Carangaria</taxon>
        <taxon>Pleuronectiformes</taxon>
        <taxon>Pleuronectoidei</taxon>
        <taxon>Soleidae</taxon>
        <taxon>Solea</taxon>
    </lineage>
</organism>
<evidence type="ECO:0000256" key="10">
    <source>
        <dbReference type="ARBA" id="ARBA00023170"/>
    </source>
</evidence>
<dbReference type="Proteomes" id="UP000693946">
    <property type="component" value="Linkage Group LG13"/>
</dbReference>
<dbReference type="Pfam" id="PF13853">
    <property type="entry name" value="7tm_4"/>
    <property type="match status" value="2"/>
</dbReference>
<feature type="transmembrane region" description="Helical" evidence="13">
    <location>
        <begin position="693"/>
        <end position="720"/>
    </location>
</feature>
<dbReference type="PROSITE" id="PS00237">
    <property type="entry name" value="G_PROTEIN_RECEP_F1_1"/>
    <property type="match status" value="1"/>
</dbReference>
<feature type="transmembrane region" description="Helical" evidence="13">
    <location>
        <begin position="90"/>
        <end position="108"/>
    </location>
</feature>
<evidence type="ECO:0000256" key="8">
    <source>
        <dbReference type="ARBA" id="ARBA00023136"/>
    </source>
</evidence>
<evidence type="ECO:0000256" key="5">
    <source>
        <dbReference type="ARBA" id="ARBA00022725"/>
    </source>
</evidence>
<reference evidence="15 16" key="1">
    <citation type="journal article" date="2021" name="Sci. Rep.">
        <title>Chromosome anchoring in Senegalese sole (Solea senegalensis) reveals sex-associated markers and genome rearrangements in flatfish.</title>
        <authorList>
            <person name="Guerrero-Cozar I."/>
            <person name="Gomez-Garrido J."/>
            <person name="Berbel C."/>
            <person name="Martinez-Blanch J.F."/>
            <person name="Alioto T."/>
            <person name="Claros M.G."/>
            <person name="Gagnaire P.A."/>
            <person name="Manchado M."/>
        </authorList>
    </citation>
    <scope>NUCLEOTIDE SEQUENCE [LARGE SCALE GENOMIC DNA]</scope>
    <source>
        <strain evidence="15">Sse05_10M</strain>
    </source>
</reference>
<evidence type="ECO:0000313" key="15">
    <source>
        <dbReference type="EMBL" id="KAG7516616.1"/>
    </source>
</evidence>
<dbReference type="InterPro" id="IPR017452">
    <property type="entry name" value="GPCR_Rhodpsn_7TM"/>
</dbReference>
<evidence type="ECO:0000256" key="2">
    <source>
        <dbReference type="ARBA" id="ARBA00022475"/>
    </source>
</evidence>
<evidence type="ECO:0000256" key="3">
    <source>
        <dbReference type="ARBA" id="ARBA00022606"/>
    </source>
</evidence>
<keyword evidence="6 13" id="KW-1133">Transmembrane helix</keyword>
<dbReference type="GO" id="GO:0004930">
    <property type="term" value="F:G protein-coupled receptor activity"/>
    <property type="evidence" value="ECO:0007669"/>
    <property type="project" value="UniProtKB-KW"/>
</dbReference>
<dbReference type="GO" id="GO:0004984">
    <property type="term" value="F:olfactory receptor activity"/>
    <property type="evidence" value="ECO:0007669"/>
    <property type="project" value="InterPro"/>
</dbReference>
<proteinExistence type="predicted"/>
<feature type="transmembrane region" description="Helical" evidence="13">
    <location>
        <begin position="741"/>
        <end position="760"/>
    </location>
</feature>
<dbReference type="PROSITE" id="PS50262">
    <property type="entry name" value="G_PROTEIN_RECEP_F1_2"/>
    <property type="match status" value="2"/>
</dbReference>
<keyword evidence="9" id="KW-1015">Disulfide bond</keyword>
<feature type="transmembrane region" description="Helical" evidence="13">
    <location>
        <begin position="180"/>
        <end position="204"/>
    </location>
</feature>
<evidence type="ECO:0000256" key="12">
    <source>
        <dbReference type="ARBA" id="ARBA00023224"/>
    </source>
</evidence>
<evidence type="ECO:0000256" key="11">
    <source>
        <dbReference type="ARBA" id="ARBA00023180"/>
    </source>
</evidence>
<feature type="transmembrane region" description="Helical" evidence="13">
    <location>
        <begin position="766"/>
        <end position="788"/>
    </location>
</feature>
<keyword evidence="8 13" id="KW-0472">Membrane</keyword>
<keyword evidence="7" id="KW-0297">G-protein coupled receptor</keyword>
<feature type="domain" description="G-protein coupled receptors family 1 profile" evidence="14">
    <location>
        <begin position="1"/>
        <end position="233"/>
    </location>
</feature>
<feature type="domain" description="G-protein coupled receptors family 1 profile" evidence="14">
    <location>
        <begin position="536"/>
        <end position="786"/>
    </location>
</feature>
<keyword evidence="11" id="KW-0325">Glycoprotein</keyword>
<keyword evidence="2" id="KW-1003">Cell membrane</keyword>
<dbReference type="EMBL" id="JAGKHQ010000005">
    <property type="protein sequence ID" value="KAG7516616.1"/>
    <property type="molecule type" value="Genomic_DNA"/>
</dbReference>
<evidence type="ECO:0000256" key="4">
    <source>
        <dbReference type="ARBA" id="ARBA00022692"/>
    </source>
</evidence>
<dbReference type="SUPFAM" id="SSF81321">
    <property type="entry name" value="Family A G protein-coupled receptor-like"/>
    <property type="match status" value="2"/>
</dbReference>
<comment type="subcellular location">
    <subcellularLocation>
        <location evidence="1">Cell membrane</location>
        <topology evidence="1">Multi-pass membrane protein</topology>
    </subcellularLocation>
</comment>
<dbReference type="AlphaFoldDB" id="A0AAV6SJU5"/>
<evidence type="ECO:0000256" key="1">
    <source>
        <dbReference type="ARBA" id="ARBA00004651"/>
    </source>
</evidence>
<dbReference type="InterPro" id="IPR000276">
    <property type="entry name" value="GPCR_Rhodpsn"/>
</dbReference>
<evidence type="ECO:0000259" key="14">
    <source>
        <dbReference type="PROSITE" id="PS50262"/>
    </source>
</evidence>
<comment type="caution">
    <text evidence="15">The sequence shown here is derived from an EMBL/GenBank/DDBJ whole genome shotgun (WGS) entry which is preliminary data.</text>
</comment>
<sequence>MYLLFCNLPVSDVLGNSILVPHLLVDMLRPPSERLISYTNCVAQAFTTHMYGTTTHTILIIMAFDRYVAICNPLRYAAIMTNKMVVKLTASAWGVALVLVGVLLGLTIRLNRCRTMIHSPYCDNASLFKLSCESVFINNVYGLMFTVVLFTASIGSMVLTYTKITEVCLTSKSKSLNSKALQTCSTHLVVFLIVVFSGMSIIVLHRFPQYTDYRKLCTILFHIVPGSLNPVIYGVQSKEIRSLCGHMLNYGAQCYTEISKGPASSTEIALSLLLHVGVQDAPGVTKQLALQVIITKNCTKWKMKNNQDRVEACCVLVLLLPLCFGRLYTKCTFKPISFIVVKSNPSAFWIACKLILERFITPASVLSSTSATEEMGEPGGEPGRSQIRPLCRQMPFNGICTLTRYFSGSPLGSLRSSLGNVDDNNEAPYPFLIPKSFHCCVLIPANILLATGQSVSEWKPAAPTGNLFRVGGFHQERLESASHRGKTETRKEILKLMENYTYNSLTLQLEGLNVPQDSVYPVFLFFIFAYLFIMFANVGIVVLVFADKNLHQPMYLLFCNLPFNDILGNSIMVPRLLIDMLRPPSERLINYYECVVQAFTTHMFGTASLTILMIMAFDRYVAICNPLRYAAIMTNKMVVKLTASAWGVSLVLVGVLLGLTIRLNRCRAMIHSPYCDNASLFKLSCESVFINNVYGLTFTVVLFTASIGSTVLTYTQITVVCLTSKSKSLNSKALQTCSTHLVVYLILMLTGMANIILHRFPQYTDYRKLCVILFHIVPGSLNPVIYGVQSKEVRKFLLKLFKSQKILSSC</sequence>
<keyword evidence="10 15" id="KW-0675">Receptor</keyword>
<protein>
    <submittedName>
        <fullName evidence="15">Olfactory receptor 146-like</fullName>
    </submittedName>
</protein>
<keyword evidence="3" id="KW-0716">Sensory transduction</keyword>
<dbReference type="GO" id="GO:0005886">
    <property type="term" value="C:plasma membrane"/>
    <property type="evidence" value="ECO:0007669"/>
    <property type="project" value="UniProtKB-SubCell"/>
</dbReference>
<feature type="transmembrane region" description="Helical" evidence="13">
    <location>
        <begin position="522"/>
        <end position="545"/>
    </location>
</feature>
<evidence type="ECO:0000256" key="6">
    <source>
        <dbReference type="ARBA" id="ARBA00022989"/>
    </source>
</evidence>
<feature type="transmembrane region" description="Helical" evidence="13">
    <location>
        <begin position="598"/>
        <end position="617"/>
    </location>
</feature>
<dbReference type="InterPro" id="IPR052921">
    <property type="entry name" value="GPCR1_Superfamily_Member"/>
</dbReference>
<evidence type="ECO:0000256" key="7">
    <source>
        <dbReference type="ARBA" id="ARBA00023040"/>
    </source>
</evidence>
<dbReference type="PANTHER" id="PTHR26451:SF848">
    <property type="entry name" value="ODORANT RECEPTOR-RELATED"/>
    <property type="match status" value="1"/>
</dbReference>
<keyword evidence="16" id="KW-1185">Reference proteome</keyword>
<evidence type="ECO:0000256" key="9">
    <source>
        <dbReference type="ARBA" id="ARBA00023157"/>
    </source>
</evidence>
<dbReference type="GO" id="GO:0005549">
    <property type="term" value="F:odorant binding"/>
    <property type="evidence" value="ECO:0007669"/>
    <property type="project" value="TreeGrafter"/>
</dbReference>
<dbReference type="FunFam" id="1.20.1070.10:FF:000024">
    <property type="entry name" value="Olfactory receptor"/>
    <property type="match status" value="2"/>
</dbReference>
<feature type="transmembrane region" description="Helical" evidence="13">
    <location>
        <begin position="638"/>
        <end position="661"/>
    </location>
</feature>
<gene>
    <name evidence="15" type="ORF">JOB18_036284</name>
</gene>
<evidence type="ECO:0000313" key="16">
    <source>
        <dbReference type="Proteomes" id="UP000693946"/>
    </source>
</evidence>
<accession>A0AAV6SJU5</accession>
<dbReference type="InterPro" id="IPR000725">
    <property type="entry name" value="Olfact_rcpt"/>
</dbReference>
<keyword evidence="12" id="KW-0807">Transducer</keyword>
<dbReference type="PANTHER" id="PTHR26451">
    <property type="entry name" value="G_PROTEIN_RECEP_F1_2 DOMAIN-CONTAINING PROTEIN"/>
    <property type="match status" value="1"/>
</dbReference>
<keyword evidence="5" id="KW-0552">Olfaction</keyword>
<keyword evidence="4 13" id="KW-0812">Transmembrane</keyword>
<evidence type="ECO:0000256" key="13">
    <source>
        <dbReference type="SAM" id="Phobius"/>
    </source>
</evidence>